<dbReference type="GO" id="GO:0005524">
    <property type="term" value="F:ATP binding"/>
    <property type="evidence" value="ECO:0007669"/>
    <property type="project" value="InterPro"/>
</dbReference>
<dbReference type="Pfam" id="PF19778">
    <property type="entry name" value="RE_endonuc"/>
    <property type="match status" value="1"/>
</dbReference>
<dbReference type="Pfam" id="PF04851">
    <property type="entry name" value="ResIII"/>
    <property type="match status" value="1"/>
</dbReference>
<dbReference type="Gene3D" id="3.40.50.300">
    <property type="entry name" value="P-loop containing nucleotide triphosphate hydrolases"/>
    <property type="match status" value="2"/>
</dbReference>
<dbReference type="AlphaFoldDB" id="A0A0Q4AZG3"/>
<accession>A0A0Q4AZG3</accession>
<name>A0A0Q4AZG3_9BACT</name>
<gene>
    <name evidence="3" type="ORF">AL399_08030</name>
</gene>
<dbReference type="PANTHER" id="PTHR47396">
    <property type="entry name" value="TYPE I RESTRICTION ENZYME ECOKI R PROTEIN"/>
    <property type="match status" value="1"/>
</dbReference>
<dbReference type="GO" id="GO:0005829">
    <property type="term" value="C:cytosol"/>
    <property type="evidence" value="ECO:0007669"/>
    <property type="project" value="TreeGrafter"/>
</dbReference>
<feature type="domain" description="Helicase/UvrB N-terminal" evidence="1">
    <location>
        <begin position="95"/>
        <end position="264"/>
    </location>
</feature>
<evidence type="ECO:0000313" key="3">
    <source>
        <dbReference type="EMBL" id="KQM08303.1"/>
    </source>
</evidence>
<keyword evidence="4" id="KW-1185">Reference proteome</keyword>
<evidence type="ECO:0000259" key="1">
    <source>
        <dbReference type="Pfam" id="PF04851"/>
    </source>
</evidence>
<dbReference type="Proteomes" id="UP000054172">
    <property type="component" value="Unassembled WGS sequence"/>
</dbReference>
<dbReference type="EMBL" id="LIIK01000046">
    <property type="protein sequence ID" value="KQM08303.1"/>
    <property type="molecule type" value="Genomic_DNA"/>
</dbReference>
<dbReference type="REBASE" id="135111">
    <property type="entry name" value="Bpe128ORF8025P"/>
</dbReference>
<reference evidence="3" key="1">
    <citation type="submission" date="2015-08" db="EMBL/GenBank/DDBJ databases">
        <title>Candidatus Bacteriodes Periocalifornicus.</title>
        <authorList>
            <person name="McLean J.S."/>
            <person name="Kelley S."/>
        </authorList>
    </citation>
    <scope>NUCLEOTIDE SEQUENCE [LARGE SCALE GENOMIC DNA]</scope>
    <source>
        <strain evidence="3">12B</strain>
    </source>
</reference>
<dbReference type="SUPFAM" id="SSF52540">
    <property type="entry name" value="P-loop containing nucleoside triphosphate hydrolases"/>
    <property type="match status" value="2"/>
</dbReference>
<dbReference type="GO" id="GO:0003677">
    <property type="term" value="F:DNA binding"/>
    <property type="evidence" value="ECO:0007669"/>
    <property type="project" value="InterPro"/>
</dbReference>
<dbReference type="InterPro" id="IPR045572">
    <property type="entry name" value="RE_endonuc_C"/>
</dbReference>
<dbReference type="InterPro" id="IPR050742">
    <property type="entry name" value="Helicase_Restrict-Modif_Enz"/>
</dbReference>
<comment type="caution">
    <text evidence="3">The sequence shown here is derived from an EMBL/GenBank/DDBJ whole genome shotgun (WGS) entry which is preliminary data.</text>
</comment>
<dbReference type="PANTHER" id="PTHR47396:SF1">
    <property type="entry name" value="ATP-DEPENDENT HELICASE IRC3-RELATED"/>
    <property type="match status" value="1"/>
</dbReference>
<proteinExistence type="predicted"/>
<protein>
    <submittedName>
        <fullName evidence="3">Uncharacterized protein</fullName>
    </submittedName>
</protein>
<feature type="domain" description="Type III restriction enzyme C-terminal endonuclease" evidence="2">
    <location>
        <begin position="903"/>
        <end position="1006"/>
    </location>
</feature>
<sequence>MQFQFKIQEFQTRAVKAVEDVFAGQPTTDTPEFYSRMAGGGLPFADQTLGYRNAGVRLDADSLLTNVRQVQRREGILLSEHLSQPEGLGACALDVEMETGTGKTYVYIATMHQLMSSYGWSKYIVVVPSVAIREGVRKSFGLLEDHFMELYGRKPRVFVYDSERLQLIDAFASDSGLNVMIINAQAFNSSFSEANAQGGRKGNESARIIFSERDEFQSRRPIEVLAACRPIVVLDEPQKLEGEATQAALRQFDPLFTLYYSATHRTVHNTVYALDALDAYQQRLVKCIQVKGFELRALLGTAGYLYVEEIRVSPDAPPTAKIEIEVRGSNGKIRRVGRRFVTGDSLREAAGGLLQYEGYDVADIDPSTSSVLFQNGRRLRTGELQGDTSEKTLQRLQIRETIASHFEKEEQLYSLGVKCLSLFFLDTVGHYKCYDGKGQELPGFLWQMFEEEYKSYVEAHSAQFSPEYRRYICRFTPRQVHRGYFSVDRKNGRAVDSTVKRGESSAEDVSAYDLILKEKERLLSLEEPVRFIFSHSALREGWDNPNVFQICTLRHAQSSIAKHQEVGRGLRLCVNERGERMDAERLGRAVHDINCLTVIANESYRSFVTGLQHDVDQQLRPRPSRVDTAFFTTLEVDTPRGRRAVTADEAQAIASYLWANDYVADGRVTDAYLEAVGNGTLAPLPGKLASLTDAVHTAIAKSYQENYAQLEVEDGLAAKIPANRLNANFYKKEFQQLWSLINRKWVYTVHYSSEELIANSIAAVDQGLAVGSPNWGMAVGRQGESATFIPERTATRALVPVLASMVRYDLVGEVARGASLTRSTAAKILRGIAPETFAKFRENPEQFIAGIVALVREQKAAMIIEHITYSELDERYDSTIFTAGEHRNFARAMLTKKHISDYLYTDGQAAESVERRFAEELELAVEVSVYAKLPRAFQIPTPMGSYTPDWAIVLREGNERHVYFVAETKGSLETLSLRGIEKVKVDCARELFESLRKGKVRYRQVASYADLVNALGCE</sequence>
<dbReference type="InterPro" id="IPR027417">
    <property type="entry name" value="P-loop_NTPase"/>
</dbReference>
<dbReference type="PATRIC" id="fig|1702214.3.peg.1473"/>
<organism evidence="3 4">
    <name type="scientific">Candidatus [Bacteroides] periocalifornicus</name>
    <dbReference type="NCBI Taxonomy" id="1702214"/>
    <lineage>
        <taxon>Bacteria</taxon>
        <taxon>Pseudomonadati</taxon>
        <taxon>Bacteroidota</taxon>
    </lineage>
</organism>
<dbReference type="InterPro" id="IPR006935">
    <property type="entry name" value="Helicase/UvrB_N"/>
</dbReference>
<dbReference type="GO" id="GO:0015668">
    <property type="term" value="F:type III site-specific deoxyribonuclease activity"/>
    <property type="evidence" value="ECO:0007669"/>
    <property type="project" value="InterPro"/>
</dbReference>
<evidence type="ECO:0000259" key="2">
    <source>
        <dbReference type="Pfam" id="PF19778"/>
    </source>
</evidence>
<evidence type="ECO:0000313" key="4">
    <source>
        <dbReference type="Proteomes" id="UP000054172"/>
    </source>
</evidence>